<dbReference type="Proteomes" id="UP000028302">
    <property type="component" value="Unassembled WGS sequence"/>
</dbReference>
<evidence type="ECO:0000313" key="3">
    <source>
        <dbReference type="EMBL" id="KEZ79137.1"/>
    </source>
</evidence>
<comment type="caution">
    <text evidence="3">The sequence shown here is derived from an EMBL/GenBank/DDBJ whole genome shotgun (WGS) entry which is preliminary data.</text>
</comment>
<dbReference type="InterPro" id="IPR011234">
    <property type="entry name" value="Fumarylacetoacetase-like_C"/>
</dbReference>
<dbReference type="GO" id="GO:0046872">
    <property type="term" value="F:metal ion binding"/>
    <property type="evidence" value="ECO:0007669"/>
    <property type="project" value="UniProtKB-KW"/>
</dbReference>
<sequence length="219" mass="23338">MTASRQADAFAYRGTPRIFCIGRNYAKHIEELNNTLPGAECVIFMKPASSLVAPNEAIRLPVGVGAIHHEAELVVEIGLGGRDIRPEAAREHIRGLGLGLDLTLRDVQTELKNSGEPWERAKAFDASAPLGPMVSLTENTDLSDLHFELAVDGEVRQSGHTAHMLVGVADLIAVVSRTWALMPGDLIFTGTPEGVGPVQPGQHLKLSGPGLAGAEWTLA</sequence>
<keyword evidence="4" id="KW-1185">Reference proteome</keyword>
<dbReference type="PATRIC" id="fig|1304275.5.peg.50"/>
<dbReference type="eggNOG" id="COG0179">
    <property type="taxonomic scope" value="Bacteria"/>
</dbReference>
<evidence type="ECO:0000259" key="2">
    <source>
        <dbReference type="Pfam" id="PF01557"/>
    </source>
</evidence>
<dbReference type="SUPFAM" id="SSF56529">
    <property type="entry name" value="FAH"/>
    <property type="match status" value="1"/>
</dbReference>
<organism evidence="3 4">
    <name type="scientific">Salinisphaera hydrothermalis (strain C41B8)</name>
    <dbReference type="NCBI Taxonomy" id="1304275"/>
    <lineage>
        <taxon>Bacteria</taxon>
        <taxon>Pseudomonadati</taxon>
        <taxon>Pseudomonadota</taxon>
        <taxon>Gammaproteobacteria</taxon>
        <taxon>Salinisphaerales</taxon>
        <taxon>Salinisphaeraceae</taxon>
        <taxon>Salinisphaera</taxon>
    </lineage>
</organism>
<dbReference type="EMBL" id="APNK01000001">
    <property type="protein sequence ID" value="KEZ79137.1"/>
    <property type="molecule type" value="Genomic_DNA"/>
</dbReference>
<dbReference type="AlphaFoldDB" id="A0A084IR03"/>
<keyword evidence="3" id="KW-0378">Hydrolase</keyword>
<dbReference type="STRING" id="1304275.C41B8_00270"/>
<proteinExistence type="predicted"/>
<dbReference type="RefSeq" id="WP_037332645.1">
    <property type="nucleotide sequence ID" value="NZ_APNK01000001.1"/>
</dbReference>
<dbReference type="Gene3D" id="3.90.850.10">
    <property type="entry name" value="Fumarylacetoacetase-like, C-terminal domain"/>
    <property type="match status" value="1"/>
</dbReference>
<dbReference type="GO" id="GO:0018773">
    <property type="term" value="F:acetylpyruvate hydrolase activity"/>
    <property type="evidence" value="ECO:0007669"/>
    <property type="project" value="TreeGrafter"/>
</dbReference>
<name>A0A084IR03_SALHC</name>
<accession>A0A084IR03</accession>
<gene>
    <name evidence="3" type="ORF">C41B8_00270</name>
</gene>
<dbReference type="InterPro" id="IPR036663">
    <property type="entry name" value="Fumarylacetoacetase_C_sf"/>
</dbReference>
<feature type="domain" description="Fumarylacetoacetase-like C-terminal" evidence="2">
    <location>
        <begin position="18"/>
        <end position="212"/>
    </location>
</feature>
<dbReference type="PANTHER" id="PTHR11820:SF7">
    <property type="entry name" value="ACYLPYRUVASE FAHD1, MITOCHONDRIAL"/>
    <property type="match status" value="1"/>
</dbReference>
<reference evidence="3 4" key="1">
    <citation type="submission" date="2013-03" db="EMBL/GenBank/DDBJ databases">
        <title>Salinisphaera hydrothermalis C41B8 Genome Sequencing.</title>
        <authorList>
            <person name="Li C."/>
            <person name="Lai Q."/>
            <person name="Shao Z."/>
        </authorList>
    </citation>
    <scope>NUCLEOTIDE SEQUENCE [LARGE SCALE GENOMIC DNA]</scope>
    <source>
        <strain evidence="3 4">C41B8</strain>
    </source>
</reference>
<keyword evidence="1" id="KW-0479">Metal-binding</keyword>
<dbReference type="PANTHER" id="PTHR11820">
    <property type="entry name" value="ACYLPYRUVASE"/>
    <property type="match status" value="1"/>
</dbReference>
<evidence type="ECO:0000256" key="1">
    <source>
        <dbReference type="ARBA" id="ARBA00022723"/>
    </source>
</evidence>
<dbReference type="OrthoDB" id="9805307at2"/>
<protein>
    <submittedName>
        <fullName evidence="3">Fumarylacetoacetate (FAA) hydrolase</fullName>
    </submittedName>
</protein>
<evidence type="ECO:0000313" key="4">
    <source>
        <dbReference type="Proteomes" id="UP000028302"/>
    </source>
</evidence>
<dbReference type="Pfam" id="PF01557">
    <property type="entry name" value="FAA_hydrolase"/>
    <property type="match status" value="1"/>
</dbReference>